<name>A0A5M8Q8L0_9BACT</name>
<dbReference type="Gene3D" id="3.30.420.250">
    <property type="match status" value="1"/>
</dbReference>
<dbReference type="Gene3D" id="3.30.420.260">
    <property type="match status" value="1"/>
</dbReference>
<dbReference type="CDD" id="cd24013">
    <property type="entry name" value="ASKHA_ATPase_BT3980-like"/>
    <property type="match status" value="1"/>
</dbReference>
<dbReference type="EMBL" id="VBSN01000073">
    <property type="protein sequence ID" value="KAA6431478.1"/>
    <property type="molecule type" value="Genomic_DNA"/>
</dbReference>
<accession>A0A5M8Q8L0</accession>
<dbReference type="AlphaFoldDB" id="A0A5M8Q8L0"/>
<protein>
    <submittedName>
        <fullName evidence="1">DUF3822 family protein</fullName>
    </submittedName>
</protein>
<sequence>MAHSENQVIEVIPTLLVGDNSFDEASIPFCTLCIEVDERRIRFCIVRDENMECIWLEDYGFETVLNPNEIFEKLKKIFTGHLLWSSHNWKNVRIAINSHAFSLIPSIIFDKNAIRDYLEFALGNPVPEDEKVLYHELPLVHAYNVFSIPQIWYDWMINHFGSSSITFYHLTSPLIIGALVSHAEHEEFRIVSVYFEKDYFTLIITESQQLILCNRFRFSQFQELAYIILFTLSQLNFLPEEMKVICYGEITASSDTYTELSQFFPNLHIGNGPTTLRYSTQCAHVPGHRYFGLFNTYLVSS</sequence>
<comment type="caution">
    <text evidence="1">The sequence shown here is derived from an EMBL/GenBank/DDBJ whole genome shotgun (WGS) entry which is preliminary data.</text>
</comment>
<evidence type="ECO:0000313" key="1">
    <source>
        <dbReference type="EMBL" id="KAA6431478.1"/>
    </source>
</evidence>
<keyword evidence="2" id="KW-1185">Reference proteome</keyword>
<dbReference type="OrthoDB" id="658622at2"/>
<dbReference type="Pfam" id="PF12864">
    <property type="entry name" value="DUF3822"/>
    <property type="match status" value="1"/>
</dbReference>
<reference evidence="1 2" key="1">
    <citation type="submission" date="2019-05" db="EMBL/GenBank/DDBJ databases">
        <authorList>
            <person name="Qu J.-H."/>
        </authorList>
    </citation>
    <scope>NUCLEOTIDE SEQUENCE [LARGE SCALE GENOMIC DNA]</scope>
    <source>
        <strain evidence="1 2">NS28</strain>
    </source>
</reference>
<evidence type="ECO:0000313" key="2">
    <source>
        <dbReference type="Proteomes" id="UP000323994"/>
    </source>
</evidence>
<proteinExistence type="predicted"/>
<dbReference type="InterPro" id="IPR024213">
    <property type="entry name" value="DUF3822"/>
</dbReference>
<organism evidence="1 2">
    <name type="scientific">Dyadobacter flavalbus</name>
    <dbReference type="NCBI Taxonomy" id="2579942"/>
    <lineage>
        <taxon>Bacteria</taxon>
        <taxon>Pseudomonadati</taxon>
        <taxon>Bacteroidota</taxon>
        <taxon>Cytophagia</taxon>
        <taxon>Cytophagales</taxon>
        <taxon>Spirosomataceae</taxon>
        <taxon>Dyadobacter</taxon>
    </lineage>
</organism>
<gene>
    <name evidence="1" type="ORF">FEM33_24500</name>
</gene>
<dbReference type="RefSeq" id="WP_139014610.1">
    <property type="nucleotide sequence ID" value="NZ_VBSN01000073.1"/>
</dbReference>
<dbReference type="Proteomes" id="UP000323994">
    <property type="component" value="Unassembled WGS sequence"/>
</dbReference>